<name>A0A328FF47_9BACT</name>
<dbReference type="GO" id="GO:0009035">
    <property type="term" value="F:type I site-specific deoxyribonuclease activity"/>
    <property type="evidence" value="ECO:0007669"/>
    <property type="project" value="UniProtKB-EC"/>
</dbReference>
<dbReference type="InterPro" id="IPR021810">
    <property type="entry name" value="T1RH-like_C"/>
</dbReference>
<evidence type="ECO:0000256" key="5">
    <source>
        <dbReference type="ARBA" id="ARBA00022741"/>
    </source>
</evidence>
<keyword evidence="10" id="KW-0238">DNA-binding</keyword>
<dbReference type="AlphaFoldDB" id="A0A328FF47"/>
<dbReference type="EC" id="3.1.21.3" evidence="3"/>
<feature type="domain" description="SWI2/SNF2 ATPase" evidence="13">
    <location>
        <begin position="328"/>
        <end position="396"/>
    </location>
</feature>
<keyword evidence="6" id="KW-0680">Restriction system</keyword>
<evidence type="ECO:0000256" key="9">
    <source>
        <dbReference type="ARBA" id="ARBA00022840"/>
    </source>
</evidence>
<evidence type="ECO:0000259" key="14">
    <source>
        <dbReference type="Pfam" id="PF22679"/>
    </source>
</evidence>
<dbReference type="InterPro" id="IPR040980">
    <property type="entry name" value="SWI2_SNF2"/>
</dbReference>
<evidence type="ECO:0000256" key="2">
    <source>
        <dbReference type="ARBA" id="ARBA00008598"/>
    </source>
</evidence>
<feature type="domain" description="Restriction endonuclease type I HsdR N-terminal" evidence="11">
    <location>
        <begin position="2"/>
        <end position="225"/>
    </location>
</feature>
<evidence type="ECO:0000313" key="15">
    <source>
        <dbReference type="EMBL" id="QBH12552.1"/>
    </source>
</evidence>
<reference evidence="16 17" key="1">
    <citation type="submission" date="2018-06" db="EMBL/GenBank/DDBJ databases">
        <title>Complete Genome Sequence of Desulfobacter hydrogenophilus (DSM3380).</title>
        <authorList>
            <person name="Marietou A."/>
            <person name="Schreiber L."/>
            <person name="Marshall I."/>
            <person name="Jorgensen B."/>
        </authorList>
    </citation>
    <scope>NUCLEOTIDE SEQUENCE [LARGE SCALE GENOMIC DNA]</scope>
    <source>
        <strain evidence="16 17">DSM 3380</strain>
    </source>
</reference>
<dbReference type="RefSeq" id="WP_111954094.1">
    <property type="nucleotide sequence ID" value="NZ_CP036313.1"/>
</dbReference>
<protein>
    <recommendedName>
        <fullName evidence="3">type I site-specific deoxyribonuclease</fullName>
        <ecNumber evidence="3">3.1.21.3</ecNumber>
    </recommendedName>
</protein>
<dbReference type="InterPro" id="IPR051268">
    <property type="entry name" value="Type-I_R_enzyme_R_subunit"/>
</dbReference>
<feature type="domain" description="Restriction endonuclease type I HsdR second RecA-like helicase" evidence="14">
    <location>
        <begin position="533"/>
        <end position="601"/>
    </location>
</feature>
<evidence type="ECO:0000259" key="12">
    <source>
        <dbReference type="Pfam" id="PF11867"/>
    </source>
</evidence>
<evidence type="ECO:0000256" key="8">
    <source>
        <dbReference type="ARBA" id="ARBA00022801"/>
    </source>
</evidence>
<dbReference type="InterPro" id="IPR027417">
    <property type="entry name" value="P-loop_NTPase"/>
</dbReference>
<dbReference type="OrthoDB" id="9758243at2"/>
<keyword evidence="4" id="KW-0540">Nuclease</keyword>
<evidence type="ECO:0000256" key="7">
    <source>
        <dbReference type="ARBA" id="ARBA00022759"/>
    </source>
</evidence>
<keyword evidence="18" id="KW-1185">Reference proteome</keyword>
<dbReference type="Pfam" id="PF04313">
    <property type="entry name" value="HSDR_N"/>
    <property type="match status" value="1"/>
</dbReference>
<reference evidence="15 18" key="2">
    <citation type="submission" date="2019-02" db="EMBL/GenBank/DDBJ databases">
        <title>Complete genome sequence of Desulfobacter hydrogenophilus AcRS1.</title>
        <authorList>
            <person name="Marietou A."/>
            <person name="Lund M.B."/>
            <person name="Marshall I.P.G."/>
            <person name="Schreiber L."/>
            <person name="Jorgensen B."/>
        </authorList>
    </citation>
    <scope>NUCLEOTIDE SEQUENCE [LARGE SCALE GENOMIC DNA]</scope>
    <source>
        <strain evidence="15 18">AcRS1</strain>
    </source>
</reference>
<comment type="similarity">
    <text evidence="2">Belongs to the HsdR family.</text>
</comment>
<evidence type="ECO:0000256" key="1">
    <source>
        <dbReference type="ARBA" id="ARBA00000851"/>
    </source>
</evidence>
<dbReference type="GO" id="GO:0003677">
    <property type="term" value="F:DNA binding"/>
    <property type="evidence" value="ECO:0007669"/>
    <property type="project" value="UniProtKB-KW"/>
</dbReference>
<organism evidence="16 17">
    <name type="scientific">Desulfobacter hydrogenophilus</name>
    <dbReference type="NCBI Taxonomy" id="2291"/>
    <lineage>
        <taxon>Bacteria</taxon>
        <taxon>Pseudomonadati</taxon>
        <taxon>Thermodesulfobacteriota</taxon>
        <taxon>Desulfobacteria</taxon>
        <taxon>Desulfobacterales</taxon>
        <taxon>Desulfobacteraceae</taxon>
        <taxon>Desulfobacter</taxon>
    </lineage>
</organism>
<comment type="catalytic activity">
    <reaction evidence="1">
        <text>Endonucleolytic cleavage of DNA to give random double-stranded fragments with terminal 5'-phosphates, ATP is simultaneously hydrolyzed.</text>
        <dbReference type="EC" id="3.1.21.3"/>
    </reaction>
</comment>
<dbReference type="EMBL" id="QLNI01000006">
    <property type="protein sequence ID" value="RAM03321.1"/>
    <property type="molecule type" value="Genomic_DNA"/>
</dbReference>
<accession>A0A328FF47</accession>
<dbReference type="Pfam" id="PF18766">
    <property type="entry name" value="SWI2_SNF2"/>
    <property type="match status" value="1"/>
</dbReference>
<keyword evidence="5" id="KW-0547">Nucleotide-binding</keyword>
<sequence>MKFNEAQLEKAIIEFIGEMGYPHLLGKNIYRQPDEVLIKDDLRTFLSRQYAADGITLGEIESVIRQLEVYSSADLYESNKAIMKLVSDGFLLKREDRDQKDLYVKLIDYSALIAFRKPKAGEVPEIVAEEQAAYGTDTGANIFKMVNQLEITGHEKRIPDGILYINGLPLVVFEFKSAIREEATIHDAFIQLTVRYQRDIPELFKYNAFCVISDGVNNKAGSFFAAYEFFYAWRKTDGGDLIEKDGIDSLYSMIHGLFHPVRLCDVIRNFIFLPDTSRREEKILCRYPQYYAATKLYQNILNHIRPEGDGKGGTYFGVTEQGVKRTFGFAKYLHDALPNATYVGFTGTPVDATLNVFGEVVDAYTMTESVADEITVRIVYEGRAAKVVLDNSKLEEIEAYYAQCGEEGVGDYAIDASKRANLHMDAILGDPDRLKSLAADFVAHYEARIEEGSTVAGKAMFVCKNRLIAYALYKEVIALRPEWAQVKVCAHGETLTQREQKEIMPMARIKLVMTRGKDDDPDLYKMLGTKADRKELDRQFKNAKSNFKIAMVVDMWLTGFDVPFLDTMYINKPVQRHSLIQTISRVNRKYLHKEKGLIVDYIGIKKQMNLALAHYAKTDTTNFEDIKQSVGVVKDHLDLMQAIFYKFDTTPYFSGEPTQQLHCLNMAAELIQQTDKLEKRFMALSKRMKAAYDICVGSDLFTQDERDRFHFYMAVRAIIFKLTKGNAPDLSRMNARVRQMLSDALKSDGVEEIFKMGQGDTTEVNIFDPDYLEKINKIKLPNTKIKMLQKLLSKAIDEFKKVNKLKGVDFAKKFKSLVERYNDRSEQDVLRSEVLEDFTDEIIDLYHAIRKERESFADMGIDFEEKAFYDILKTLTIKYDFKYPEEKLIALAREVKLIVDDKAKYTDWSQRDDIKAELKVDLIILLAEHGYPPVDRDEVYKEIFEQAENVKRNK</sequence>
<evidence type="ECO:0000259" key="13">
    <source>
        <dbReference type="Pfam" id="PF18766"/>
    </source>
</evidence>
<dbReference type="SUPFAM" id="SSF52540">
    <property type="entry name" value="P-loop containing nucleoside triphosphate hydrolases"/>
    <property type="match status" value="1"/>
</dbReference>
<dbReference type="Proteomes" id="UP000248798">
    <property type="component" value="Unassembled WGS sequence"/>
</dbReference>
<dbReference type="PANTHER" id="PTHR30195">
    <property type="entry name" value="TYPE I SITE-SPECIFIC DEOXYRIBONUCLEASE PROTEIN SUBUNIT M AND R"/>
    <property type="match status" value="1"/>
</dbReference>
<dbReference type="EMBL" id="CP036313">
    <property type="protein sequence ID" value="QBH12552.1"/>
    <property type="molecule type" value="Genomic_DNA"/>
</dbReference>
<evidence type="ECO:0000256" key="4">
    <source>
        <dbReference type="ARBA" id="ARBA00022722"/>
    </source>
</evidence>
<dbReference type="Proteomes" id="UP000293902">
    <property type="component" value="Chromosome"/>
</dbReference>
<keyword evidence="9" id="KW-0067">ATP-binding</keyword>
<keyword evidence="7" id="KW-0255">Endonuclease</keyword>
<gene>
    <name evidence="16" type="ORF">DO021_04185</name>
    <name evidence="15" type="ORF">EYB58_06265</name>
</gene>
<feature type="domain" description="Type I restriction enzyme HindI endonuclease subunit-like C-terminal" evidence="12">
    <location>
        <begin position="618"/>
        <end position="952"/>
    </location>
</feature>
<evidence type="ECO:0000313" key="18">
    <source>
        <dbReference type="Proteomes" id="UP000293902"/>
    </source>
</evidence>
<dbReference type="Pfam" id="PF11867">
    <property type="entry name" value="T1RH-like_C"/>
    <property type="match status" value="1"/>
</dbReference>
<dbReference type="Gene3D" id="3.90.1570.50">
    <property type="match status" value="1"/>
</dbReference>
<evidence type="ECO:0000256" key="6">
    <source>
        <dbReference type="ARBA" id="ARBA00022747"/>
    </source>
</evidence>
<dbReference type="CDD" id="cd22332">
    <property type="entry name" value="HsdR_N"/>
    <property type="match status" value="1"/>
</dbReference>
<dbReference type="PANTHER" id="PTHR30195:SF15">
    <property type="entry name" value="TYPE I RESTRICTION ENZYME HINDI ENDONUCLEASE SUBUNIT"/>
    <property type="match status" value="1"/>
</dbReference>
<evidence type="ECO:0000256" key="3">
    <source>
        <dbReference type="ARBA" id="ARBA00012654"/>
    </source>
</evidence>
<evidence type="ECO:0000256" key="10">
    <source>
        <dbReference type="ARBA" id="ARBA00023125"/>
    </source>
</evidence>
<evidence type="ECO:0000259" key="11">
    <source>
        <dbReference type="Pfam" id="PF04313"/>
    </source>
</evidence>
<dbReference type="Gene3D" id="3.40.50.300">
    <property type="entry name" value="P-loop containing nucleotide triphosphate hydrolases"/>
    <property type="match status" value="1"/>
</dbReference>
<dbReference type="GO" id="GO:0005524">
    <property type="term" value="F:ATP binding"/>
    <property type="evidence" value="ECO:0007669"/>
    <property type="project" value="UniProtKB-KW"/>
</dbReference>
<dbReference type="GO" id="GO:0009307">
    <property type="term" value="P:DNA restriction-modification system"/>
    <property type="evidence" value="ECO:0007669"/>
    <property type="project" value="UniProtKB-KW"/>
</dbReference>
<dbReference type="InterPro" id="IPR055180">
    <property type="entry name" value="HsdR_RecA-like_helicase_dom_2"/>
</dbReference>
<dbReference type="InterPro" id="IPR007409">
    <property type="entry name" value="Restrct_endonuc_type1_HsdR_N"/>
</dbReference>
<proteinExistence type="inferred from homology"/>
<dbReference type="Pfam" id="PF22679">
    <property type="entry name" value="T1R_D3-like"/>
    <property type="match status" value="1"/>
</dbReference>
<keyword evidence="8" id="KW-0378">Hydrolase</keyword>
<evidence type="ECO:0000313" key="17">
    <source>
        <dbReference type="Proteomes" id="UP000248798"/>
    </source>
</evidence>
<evidence type="ECO:0000313" key="16">
    <source>
        <dbReference type="EMBL" id="RAM03321.1"/>
    </source>
</evidence>